<reference evidence="4 6" key="1">
    <citation type="journal article" date="2019" name="Nat. Microbiol.">
        <title>Expanding anaerobic alkane metabolism in the domain of Archaea.</title>
        <authorList>
            <person name="Wang Y."/>
            <person name="Wegener G."/>
            <person name="Hou J."/>
            <person name="Wang F."/>
            <person name="Xiao X."/>
        </authorList>
    </citation>
    <scope>NUCLEOTIDE SEQUENCE [LARGE SCALE GENOMIC DNA]</scope>
    <source>
        <strain evidence="4">WYZ-LMO11</strain>
    </source>
</reference>
<evidence type="ECO:0000313" key="5">
    <source>
        <dbReference type="Proteomes" id="UP000316080"/>
    </source>
</evidence>
<dbReference type="Gene3D" id="2.30.30.90">
    <property type="match status" value="1"/>
</dbReference>
<dbReference type="SMART" id="SM00899">
    <property type="entry name" value="FeoA"/>
    <property type="match status" value="1"/>
</dbReference>
<sequence length="86" mass="9394">MSKRIIPLTALKNGETAIIVSIDGTSEKEQGRWGLKKRLMDMGLTPGTKVTVVKSAPFHGPIEIIVRDSRLALGRGIAERILVEVE</sequence>
<keyword evidence="1" id="KW-0408">Iron</keyword>
<dbReference type="Proteomes" id="UP000317265">
    <property type="component" value="Unassembled WGS sequence"/>
</dbReference>
<dbReference type="InterPro" id="IPR053184">
    <property type="entry name" value="FeoA-like"/>
</dbReference>
<dbReference type="EMBL" id="RXIH01000043">
    <property type="protein sequence ID" value="RZN55475.1"/>
    <property type="molecule type" value="Genomic_DNA"/>
</dbReference>
<dbReference type="EMBL" id="QNVI01000062">
    <property type="protein sequence ID" value="TDA37865.1"/>
    <property type="molecule type" value="Genomic_DNA"/>
</dbReference>
<comment type="caution">
    <text evidence="4">The sequence shown here is derived from an EMBL/GenBank/DDBJ whole genome shotgun (WGS) entry which is preliminary data.</text>
</comment>
<dbReference type="GO" id="GO:0046914">
    <property type="term" value="F:transition metal ion binding"/>
    <property type="evidence" value="ECO:0007669"/>
    <property type="project" value="InterPro"/>
</dbReference>
<organism evidence="4 6">
    <name type="scientific">Thermoproteota archaeon</name>
    <dbReference type="NCBI Taxonomy" id="2056631"/>
    <lineage>
        <taxon>Archaea</taxon>
        <taxon>Thermoproteota</taxon>
    </lineage>
</organism>
<feature type="domain" description="Ferrous iron transporter FeoA-like" evidence="2">
    <location>
        <begin position="6"/>
        <end position="85"/>
    </location>
</feature>
<name>A0A523BAA4_9CREN</name>
<evidence type="ECO:0000256" key="1">
    <source>
        <dbReference type="ARBA" id="ARBA00023004"/>
    </source>
</evidence>
<dbReference type="PANTHER" id="PTHR43151:SF2">
    <property type="entry name" value="FE(2+) TRANSPORT PROTEIN A-RELATED"/>
    <property type="match status" value="1"/>
</dbReference>
<dbReference type="InterPro" id="IPR038157">
    <property type="entry name" value="FeoA_core_dom"/>
</dbReference>
<evidence type="ECO:0000313" key="3">
    <source>
        <dbReference type="EMBL" id="RZN55475.1"/>
    </source>
</evidence>
<reference evidence="3 5" key="2">
    <citation type="journal article" date="2019" name="Nat. Microbiol.">
        <title>Wide diversity of methane and short-chain alkane metabolisms in uncultured archaea.</title>
        <authorList>
            <person name="Borrel G."/>
            <person name="Adam P.S."/>
            <person name="McKay L.J."/>
            <person name="Chen L.X."/>
            <person name="Sierra-Garcia I.N."/>
            <person name="Sieber C.M."/>
            <person name="Letourneur Q."/>
            <person name="Ghozlane A."/>
            <person name="Andersen G.L."/>
            <person name="Li W.J."/>
            <person name="Hallam S.J."/>
            <person name="Muyzer G."/>
            <person name="de Oliveira V.M."/>
            <person name="Inskeep W.P."/>
            <person name="Banfield J.F."/>
            <person name="Gribaldo S."/>
        </authorList>
    </citation>
    <scope>NUCLEOTIDE SEQUENCE [LARGE SCALE GENOMIC DNA]</scope>
    <source>
        <strain evidence="3">Verst-YHS</strain>
    </source>
</reference>
<gene>
    <name evidence="4" type="ORF">DSO09_05845</name>
    <name evidence="3" type="ORF">EF809_05155</name>
</gene>
<evidence type="ECO:0000313" key="4">
    <source>
        <dbReference type="EMBL" id="TDA37865.1"/>
    </source>
</evidence>
<dbReference type="Proteomes" id="UP000316080">
    <property type="component" value="Unassembled WGS sequence"/>
</dbReference>
<proteinExistence type="predicted"/>
<dbReference type="AlphaFoldDB" id="A0A523BAA4"/>
<dbReference type="Pfam" id="PF04023">
    <property type="entry name" value="FeoA"/>
    <property type="match status" value="1"/>
</dbReference>
<protein>
    <submittedName>
        <fullName evidence="4">Ferrous iron transport protein A</fullName>
    </submittedName>
</protein>
<accession>A0A523BAA4</accession>
<dbReference type="InterPro" id="IPR008988">
    <property type="entry name" value="Transcriptional_repressor_C"/>
</dbReference>
<evidence type="ECO:0000259" key="2">
    <source>
        <dbReference type="SMART" id="SM00899"/>
    </source>
</evidence>
<dbReference type="SUPFAM" id="SSF50037">
    <property type="entry name" value="C-terminal domain of transcriptional repressors"/>
    <property type="match status" value="1"/>
</dbReference>
<dbReference type="PANTHER" id="PTHR43151">
    <property type="entry name" value="FEOA FAMILY PROTEIN"/>
    <property type="match status" value="1"/>
</dbReference>
<dbReference type="InterPro" id="IPR007167">
    <property type="entry name" value="Fe-transptr_FeoA-like"/>
</dbReference>
<evidence type="ECO:0000313" key="6">
    <source>
        <dbReference type="Proteomes" id="UP000317265"/>
    </source>
</evidence>